<proteinExistence type="inferred from homology"/>
<reference evidence="10" key="1">
    <citation type="submission" date="2022-11" db="UniProtKB">
        <authorList>
            <consortium name="WormBaseParasite"/>
        </authorList>
    </citation>
    <scope>IDENTIFICATION</scope>
</reference>
<dbReference type="PANTHER" id="PTHR46022">
    <property type="entry name" value="PROTEIN PATCHED"/>
    <property type="match status" value="1"/>
</dbReference>
<evidence type="ECO:0000256" key="8">
    <source>
        <dbReference type="SAM" id="Phobius"/>
    </source>
</evidence>
<dbReference type="PANTHER" id="PTHR46022:SF1">
    <property type="entry name" value="PROTEIN PATCHED"/>
    <property type="match status" value="1"/>
</dbReference>
<dbReference type="Proteomes" id="UP000887564">
    <property type="component" value="Unplaced"/>
</dbReference>
<name>A0A914RDE6_PAREQ</name>
<protein>
    <submittedName>
        <fullName evidence="10">Uncharacterized protein</fullName>
    </submittedName>
</protein>
<organism evidence="9 10">
    <name type="scientific">Parascaris equorum</name>
    <name type="common">Equine roundworm</name>
    <dbReference type="NCBI Taxonomy" id="6256"/>
    <lineage>
        <taxon>Eukaryota</taxon>
        <taxon>Metazoa</taxon>
        <taxon>Ecdysozoa</taxon>
        <taxon>Nematoda</taxon>
        <taxon>Chromadorea</taxon>
        <taxon>Rhabditida</taxon>
        <taxon>Spirurina</taxon>
        <taxon>Ascaridomorpha</taxon>
        <taxon>Ascaridoidea</taxon>
        <taxon>Ascarididae</taxon>
        <taxon>Parascaris</taxon>
    </lineage>
</organism>
<evidence type="ECO:0000256" key="7">
    <source>
        <dbReference type="SAM" id="MobiDB-lite"/>
    </source>
</evidence>
<evidence type="ECO:0000256" key="3">
    <source>
        <dbReference type="ARBA" id="ARBA00022692"/>
    </source>
</evidence>
<feature type="transmembrane region" description="Helical" evidence="8">
    <location>
        <begin position="34"/>
        <end position="54"/>
    </location>
</feature>
<evidence type="ECO:0000256" key="1">
    <source>
        <dbReference type="ARBA" id="ARBA00004141"/>
    </source>
</evidence>
<evidence type="ECO:0000256" key="2">
    <source>
        <dbReference type="ARBA" id="ARBA00005585"/>
    </source>
</evidence>
<dbReference type="GO" id="GO:0045879">
    <property type="term" value="P:negative regulation of smoothened signaling pathway"/>
    <property type="evidence" value="ECO:0007669"/>
    <property type="project" value="TreeGrafter"/>
</dbReference>
<dbReference type="WBParaSite" id="PEQ_0000276001-mRNA-1">
    <property type="protein sequence ID" value="PEQ_0000276001-mRNA-1"/>
    <property type="gene ID" value="PEQ_0000276001"/>
</dbReference>
<feature type="region of interest" description="Disordered" evidence="7">
    <location>
        <begin position="53"/>
        <end position="99"/>
    </location>
</feature>
<dbReference type="GO" id="GO:0005886">
    <property type="term" value="C:plasma membrane"/>
    <property type="evidence" value="ECO:0007669"/>
    <property type="project" value="TreeGrafter"/>
</dbReference>
<feature type="transmembrane region" description="Helical" evidence="8">
    <location>
        <begin position="7"/>
        <end position="28"/>
    </location>
</feature>
<keyword evidence="6" id="KW-0325">Glycoprotein</keyword>
<evidence type="ECO:0000256" key="6">
    <source>
        <dbReference type="ARBA" id="ARBA00023180"/>
    </source>
</evidence>
<sequence length="99" mass="10868">MAAAVDRVFVPVIHGALSTLLGIIMLAFSEFEFVVKYFFVVMTALIAIGIVSPVDGTDKLPPPPALRRSRNKRLVQEMQTHRRNDSDDSNTGTLGPENV</sequence>
<dbReference type="AlphaFoldDB" id="A0A914RDE6"/>
<keyword evidence="9" id="KW-1185">Reference proteome</keyword>
<evidence type="ECO:0000256" key="4">
    <source>
        <dbReference type="ARBA" id="ARBA00022989"/>
    </source>
</evidence>
<keyword evidence="4 8" id="KW-1133">Transmembrane helix</keyword>
<evidence type="ECO:0000256" key="5">
    <source>
        <dbReference type="ARBA" id="ARBA00023136"/>
    </source>
</evidence>
<dbReference type="GO" id="GO:0008158">
    <property type="term" value="F:hedgehog receptor activity"/>
    <property type="evidence" value="ECO:0007669"/>
    <property type="project" value="TreeGrafter"/>
</dbReference>
<comment type="subcellular location">
    <subcellularLocation>
        <location evidence="1">Membrane</location>
        <topology evidence="1">Multi-pass membrane protein</topology>
    </subcellularLocation>
</comment>
<evidence type="ECO:0000313" key="9">
    <source>
        <dbReference type="Proteomes" id="UP000887564"/>
    </source>
</evidence>
<keyword evidence="3 8" id="KW-0812">Transmembrane</keyword>
<dbReference type="GO" id="GO:0005119">
    <property type="term" value="F:smoothened binding"/>
    <property type="evidence" value="ECO:0007669"/>
    <property type="project" value="TreeGrafter"/>
</dbReference>
<comment type="similarity">
    <text evidence="2">Belongs to the patched family.</text>
</comment>
<accession>A0A914RDE6</accession>
<dbReference type="GO" id="GO:0097108">
    <property type="term" value="F:hedgehog family protein binding"/>
    <property type="evidence" value="ECO:0007669"/>
    <property type="project" value="TreeGrafter"/>
</dbReference>
<evidence type="ECO:0000313" key="10">
    <source>
        <dbReference type="WBParaSite" id="PEQ_0000276001-mRNA-1"/>
    </source>
</evidence>
<keyword evidence="5 8" id="KW-0472">Membrane</keyword>